<accession>A0A397NVT5</accession>
<dbReference type="Gene3D" id="1.10.443.10">
    <property type="entry name" value="Intergrase catalytic core"/>
    <property type="match status" value="1"/>
</dbReference>
<dbReference type="Proteomes" id="UP000266568">
    <property type="component" value="Unassembled WGS sequence"/>
</dbReference>
<comment type="caution">
    <text evidence="5">The sequence shown here is derived from an EMBL/GenBank/DDBJ whole genome shotgun (WGS) entry which is preliminary data.</text>
</comment>
<evidence type="ECO:0000256" key="1">
    <source>
        <dbReference type="ARBA" id="ARBA00008857"/>
    </source>
</evidence>
<dbReference type="GO" id="GO:0003677">
    <property type="term" value="F:DNA binding"/>
    <property type="evidence" value="ECO:0007669"/>
    <property type="project" value="InterPro"/>
</dbReference>
<dbReference type="GO" id="GO:0015074">
    <property type="term" value="P:DNA integration"/>
    <property type="evidence" value="ECO:0007669"/>
    <property type="project" value="UniProtKB-KW"/>
</dbReference>
<dbReference type="InterPro" id="IPR002104">
    <property type="entry name" value="Integrase_catalytic"/>
</dbReference>
<proteinExistence type="inferred from homology"/>
<protein>
    <submittedName>
        <fullName evidence="5">Phage integrase family protein</fullName>
    </submittedName>
</protein>
<feature type="domain" description="Tyr recombinase" evidence="4">
    <location>
        <begin position="177"/>
        <end position="370"/>
    </location>
</feature>
<evidence type="ECO:0000256" key="3">
    <source>
        <dbReference type="ARBA" id="ARBA00023172"/>
    </source>
</evidence>
<reference evidence="5 6" key="1">
    <citation type="submission" date="2018-08" db="EMBL/GenBank/DDBJ databases">
        <title>Genomic Encyclopedia of Type Strains, Phase IV (KMG-IV): sequencing the most valuable type-strain genomes for metagenomic binning, comparative biology and taxonomic classification.</title>
        <authorList>
            <person name="Goeker M."/>
        </authorList>
    </citation>
    <scope>NUCLEOTIDE SEQUENCE [LARGE SCALE GENOMIC DNA]</scope>
    <source>
        <strain evidence="5 6">DSM 25527</strain>
    </source>
</reference>
<dbReference type="OrthoDB" id="8201432at2"/>
<name>A0A397NVT5_9SPHN</name>
<sequence>MAVQFIKSARRGKPVTWYIYAFRGGPLIRKVEQPRKPTLTKADHTAIAAALADDRSVNPQTFCSIIRKWCPANPQDDDNEAKASPEWRALARSTRRNWRGHIDLIENRWGKFPTAIWNDPRMVAKVVKWRDERAKTPRSADVGVTVLSVLLEFARLRGYIAINVAREIPNLYKGGDRGEIVWTADDIAKFEAKAHYLKRPHLIDALRLAAVTGLRREDLVSLTWDQIGEFAIVKKALKRSRGKRRRAVIPLTPQLETVLADLRTRPRASGVSTVLVNTRGRPWTGDGLGGSFNRIRDAADIVHIDEDGNRRLKHLHDVRGTFCTMLLTEWELTDQEAADVMSWSPERVASIRKVYVDHKRVVVALAERIAAKQVAKQSGATGRK</sequence>
<dbReference type="PANTHER" id="PTHR30629">
    <property type="entry name" value="PROPHAGE INTEGRASE"/>
    <property type="match status" value="1"/>
</dbReference>
<dbReference type="EMBL" id="QXDC01000004">
    <property type="protein sequence ID" value="RIA37511.1"/>
    <property type="molecule type" value="Genomic_DNA"/>
</dbReference>
<organism evidence="5 6">
    <name type="scientific">Hephaestia caeni</name>
    <dbReference type="NCBI Taxonomy" id="645617"/>
    <lineage>
        <taxon>Bacteria</taxon>
        <taxon>Pseudomonadati</taxon>
        <taxon>Pseudomonadota</taxon>
        <taxon>Alphaproteobacteria</taxon>
        <taxon>Sphingomonadales</taxon>
        <taxon>Sphingomonadaceae</taxon>
        <taxon>Hephaestia</taxon>
    </lineage>
</organism>
<dbReference type="PROSITE" id="PS51898">
    <property type="entry name" value="TYR_RECOMBINASE"/>
    <property type="match status" value="1"/>
</dbReference>
<gene>
    <name evidence="5" type="ORF">DFR49_3396</name>
</gene>
<dbReference type="PANTHER" id="PTHR30629:SF2">
    <property type="entry name" value="PROPHAGE INTEGRASE INTS-RELATED"/>
    <property type="match status" value="1"/>
</dbReference>
<evidence type="ECO:0000259" key="4">
    <source>
        <dbReference type="PROSITE" id="PS51898"/>
    </source>
</evidence>
<evidence type="ECO:0000313" key="5">
    <source>
        <dbReference type="EMBL" id="RIA37511.1"/>
    </source>
</evidence>
<dbReference type="SUPFAM" id="SSF56349">
    <property type="entry name" value="DNA breaking-rejoining enzymes"/>
    <property type="match status" value="1"/>
</dbReference>
<dbReference type="GO" id="GO:0006310">
    <property type="term" value="P:DNA recombination"/>
    <property type="evidence" value="ECO:0007669"/>
    <property type="project" value="UniProtKB-KW"/>
</dbReference>
<comment type="similarity">
    <text evidence="1">Belongs to the 'phage' integrase family.</text>
</comment>
<dbReference type="InterPro" id="IPR013762">
    <property type="entry name" value="Integrase-like_cat_sf"/>
</dbReference>
<keyword evidence="6" id="KW-1185">Reference proteome</keyword>
<keyword evidence="3" id="KW-0233">DNA recombination</keyword>
<dbReference type="InterPro" id="IPR011010">
    <property type="entry name" value="DNA_brk_join_enz"/>
</dbReference>
<keyword evidence="2" id="KW-0229">DNA integration</keyword>
<dbReference type="RefSeq" id="WP_119036811.1">
    <property type="nucleotide sequence ID" value="NZ_QXDC01000004.1"/>
</dbReference>
<dbReference type="Pfam" id="PF00589">
    <property type="entry name" value="Phage_integrase"/>
    <property type="match status" value="1"/>
</dbReference>
<evidence type="ECO:0000313" key="6">
    <source>
        <dbReference type="Proteomes" id="UP000266568"/>
    </source>
</evidence>
<dbReference type="AlphaFoldDB" id="A0A397NVT5"/>
<evidence type="ECO:0000256" key="2">
    <source>
        <dbReference type="ARBA" id="ARBA00022908"/>
    </source>
</evidence>
<dbReference type="InterPro" id="IPR050808">
    <property type="entry name" value="Phage_Integrase"/>
</dbReference>